<comment type="caution">
    <text evidence="2">The sequence shown here is derived from an EMBL/GenBank/DDBJ whole genome shotgun (WGS) entry which is preliminary data.</text>
</comment>
<proteinExistence type="predicted"/>
<accession>A0A0H2PAJ8</accession>
<dbReference type="EMBL" id="QRLR01000008">
    <property type="protein sequence ID" value="RHJ21681.1"/>
    <property type="molecule type" value="Genomic_DNA"/>
</dbReference>
<reference evidence="2 3" key="1">
    <citation type="submission" date="2018-08" db="EMBL/GenBank/DDBJ databases">
        <title>A genome reference for cultivated species of the human gut microbiota.</title>
        <authorList>
            <person name="Zou Y."/>
            <person name="Xue W."/>
            <person name="Luo G."/>
        </authorList>
    </citation>
    <scope>NUCLEOTIDE SEQUENCE [LARGE SCALE GENOMIC DNA]</scope>
    <source>
        <strain evidence="2 3">AM12-10</strain>
    </source>
</reference>
<organism evidence="2 3">
    <name type="scientific">Bifidobacterium bifidum</name>
    <dbReference type="NCBI Taxonomy" id="1681"/>
    <lineage>
        <taxon>Bacteria</taxon>
        <taxon>Bacillati</taxon>
        <taxon>Actinomycetota</taxon>
        <taxon>Actinomycetes</taxon>
        <taxon>Bifidobacteriales</taxon>
        <taxon>Bifidobacteriaceae</taxon>
        <taxon>Bifidobacterium</taxon>
    </lineage>
</organism>
<name>A0A0H2PAJ8_BIFBI</name>
<dbReference type="AlphaFoldDB" id="A0A0H2PAJ8"/>
<evidence type="ECO:0000313" key="3">
    <source>
        <dbReference type="Proteomes" id="UP000283727"/>
    </source>
</evidence>
<evidence type="ECO:0000313" key="2">
    <source>
        <dbReference type="EMBL" id="RHJ21681.1"/>
    </source>
</evidence>
<dbReference type="Pfam" id="PF18843">
    <property type="entry name" value="LPD28"/>
    <property type="match status" value="1"/>
</dbReference>
<feature type="domain" description="Large polyvalent protein associated" evidence="1">
    <location>
        <begin position="20"/>
        <end position="87"/>
    </location>
</feature>
<protein>
    <recommendedName>
        <fullName evidence="1">Large polyvalent protein associated domain-containing protein</fullName>
    </recommendedName>
</protein>
<sequence>MEKKSTDLQHVVFETEEAGRVEAMWSSLRLNGQDVPDGWHRYAVRGGDDGWEPCSIEPFVWVNHTADIITPVDLELDKHDRMLTIRDWWFDDEPFPAE</sequence>
<evidence type="ECO:0000259" key="1">
    <source>
        <dbReference type="Pfam" id="PF18843"/>
    </source>
</evidence>
<dbReference type="Proteomes" id="UP000283727">
    <property type="component" value="Unassembled WGS sequence"/>
</dbReference>
<dbReference type="InterPro" id="IPR040809">
    <property type="entry name" value="LPD28"/>
</dbReference>
<dbReference type="RefSeq" id="WP_003817175.1">
    <property type="nucleotide sequence ID" value="NZ_CP010412.1"/>
</dbReference>
<gene>
    <name evidence="2" type="ORF">DW137_10320</name>
</gene>